<evidence type="ECO:0000313" key="3">
    <source>
        <dbReference type="EMBL" id="SNS97919.1"/>
    </source>
</evidence>
<proteinExistence type="predicted"/>
<feature type="domain" description="Pesticidal crystal protein Cry22Aa Ig-like" evidence="2">
    <location>
        <begin position="40"/>
        <end position="108"/>
    </location>
</feature>
<feature type="chain" id="PRO_5013348724" description="Pesticidal crystal protein Cry22Aa Ig-like domain-containing protein" evidence="1">
    <location>
        <begin position="21"/>
        <end position="211"/>
    </location>
</feature>
<evidence type="ECO:0000256" key="1">
    <source>
        <dbReference type="SAM" id="SignalP"/>
    </source>
</evidence>
<evidence type="ECO:0000259" key="2">
    <source>
        <dbReference type="Pfam" id="PF16403"/>
    </source>
</evidence>
<dbReference type="InterPro" id="IPR032179">
    <property type="entry name" value="Cry22Aa_Ig-like"/>
</dbReference>
<gene>
    <name evidence="3" type="ORF">SAMN06296052_11946</name>
</gene>
<keyword evidence="4" id="KW-1185">Reference proteome</keyword>
<dbReference type="EMBL" id="FZOQ01000019">
    <property type="protein sequence ID" value="SNS97919.1"/>
    <property type="molecule type" value="Genomic_DNA"/>
</dbReference>
<accession>A0A239IWH2</accession>
<feature type="signal peptide" evidence="1">
    <location>
        <begin position="1"/>
        <end position="20"/>
    </location>
</feature>
<protein>
    <recommendedName>
        <fullName evidence="2">Pesticidal crystal protein Cry22Aa Ig-like domain-containing protein</fullName>
    </recommendedName>
</protein>
<name>A0A239IWH2_9BACT</name>
<dbReference type="Proteomes" id="UP000198432">
    <property type="component" value="Unassembled WGS sequence"/>
</dbReference>
<dbReference type="Pfam" id="PF16403">
    <property type="entry name" value="Bact_surface_Ig-like"/>
    <property type="match status" value="1"/>
</dbReference>
<sequence length="211" mass="22768">MKRTNISCLLLLLFSAFFFCGCEKELDSEGLSRTTYFPDFTMKGEQYMSLVVGEAYNEAGVTATEEGDEIEVTAAGTVDIHTPGVYDITYTATNKDGFSSKVTRTVAVLSAAEQEGVDISGDYVYSSGSPKVTVKKLAPGLYLQPNVWGGSTIGAYILTTDGENLVLPESALSVYGTVSGTGKIDSNGKMTLKVNLLDYGIMGRERIWQKQ</sequence>
<dbReference type="Gene3D" id="2.60.40.10">
    <property type="entry name" value="Immunoglobulins"/>
    <property type="match status" value="1"/>
</dbReference>
<keyword evidence="1" id="KW-0732">Signal</keyword>
<reference evidence="4" key="1">
    <citation type="submission" date="2017-06" db="EMBL/GenBank/DDBJ databases">
        <authorList>
            <person name="Varghese N."/>
            <person name="Submissions S."/>
        </authorList>
    </citation>
    <scope>NUCLEOTIDE SEQUENCE [LARGE SCALE GENOMIC DNA]</scope>
    <source>
        <strain evidence="4">NKM1</strain>
    </source>
</reference>
<dbReference type="RefSeq" id="WP_179223100.1">
    <property type="nucleotide sequence ID" value="NZ_FZOQ01000019.1"/>
</dbReference>
<dbReference type="PROSITE" id="PS51257">
    <property type="entry name" value="PROKAR_LIPOPROTEIN"/>
    <property type="match status" value="1"/>
</dbReference>
<organism evidence="3 4">
    <name type="scientific">Pontibacter ummariensis</name>
    <dbReference type="NCBI Taxonomy" id="1610492"/>
    <lineage>
        <taxon>Bacteria</taxon>
        <taxon>Pseudomonadati</taxon>
        <taxon>Bacteroidota</taxon>
        <taxon>Cytophagia</taxon>
        <taxon>Cytophagales</taxon>
        <taxon>Hymenobacteraceae</taxon>
        <taxon>Pontibacter</taxon>
    </lineage>
</organism>
<dbReference type="InterPro" id="IPR013783">
    <property type="entry name" value="Ig-like_fold"/>
</dbReference>
<dbReference type="AlphaFoldDB" id="A0A239IWH2"/>
<evidence type="ECO:0000313" key="4">
    <source>
        <dbReference type="Proteomes" id="UP000198432"/>
    </source>
</evidence>